<keyword evidence="3" id="KW-1185">Reference proteome</keyword>
<evidence type="ECO:0008006" key="4">
    <source>
        <dbReference type="Google" id="ProtNLM"/>
    </source>
</evidence>
<feature type="region of interest" description="Disordered" evidence="1">
    <location>
        <begin position="27"/>
        <end position="53"/>
    </location>
</feature>
<dbReference type="Proteomes" id="UP001272052">
    <property type="component" value="Unassembled WGS sequence"/>
</dbReference>
<feature type="compositionally biased region" description="Low complexity" evidence="1">
    <location>
        <begin position="27"/>
        <end position="37"/>
    </location>
</feature>
<dbReference type="PROSITE" id="PS51257">
    <property type="entry name" value="PROKAR_LIPOPROTEIN"/>
    <property type="match status" value="1"/>
</dbReference>
<reference evidence="2 3" key="1">
    <citation type="submission" date="2023-06" db="EMBL/GenBank/DDBJ databases">
        <title>Genome sequence of Methanimicrococcus sp. At1.</title>
        <authorList>
            <person name="Protasov E."/>
            <person name="Platt K."/>
            <person name="Poehlein A."/>
            <person name="Daniel R."/>
            <person name="Brune A."/>
        </authorList>
    </citation>
    <scope>NUCLEOTIDE SEQUENCE [LARGE SCALE GENOMIC DNA]</scope>
    <source>
        <strain evidence="2 3">At1</strain>
    </source>
</reference>
<dbReference type="EMBL" id="JAWDKC010000008">
    <property type="protein sequence ID" value="MDV0444746.1"/>
    <property type="molecule type" value="Genomic_DNA"/>
</dbReference>
<comment type="caution">
    <text evidence="2">The sequence shown here is derived from an EMBL/GenBank/DDBJ whole genome shotgun (WGS) entry which is preliminary data.</text>
</comment>
<dbReference type="RefSeq" id="WP_318785153.1">
    <property type="nucleotide sequence ID" value="NZ_JAWDKC010000008.1"/>
</dbReference>
<evidence type="ECO:0000313" key="3">
    <source>
        <dbReference type="Proteomes" id="UP001272052"/>
    </source>
</evidence>
<gene>
    <name evidence="2" type="ORF">MmiAt1_02820</name>
</gene>
<evidence type="ECO:0000256" key="1">
    <source>
        <dbReference type="SAM" id="MobiDB-lite"/>
    </source>
</evidence>
<organism evidence="2 3">
    <name type="scientific">Methanimicrococcus hacksteinii</name>
    <dbReference type="NCBI Taxonomy" id="3028293"/>
    <lineage>
        <taxon>Archaea</taxon>
        <taxon>Methanobacteriati</taxon>
        <taxon>Methanobacteriota</taxon>
        <taxon>Stenosarchaea group</taxon>
        <taxon>Methanomicrobia</taxon>
        <taxon>Methanosarcinales</taxon>
        <taxon>Methanosarcinaceae</taxon>
        <taxon>Methanimicrococcus</taxon>
    </lineage>
</organism>
<accession>A0ABU3VN07</accession>
<proteinExistence type="predicted"/>
<evidence type="ECO:0000313" key="2">
    <source>
        <dbReference type="EMBL" id="MDV0444746.1"/>
    </source>
</evidence>
<name>A0ABU3VN07_9EURY</name>
<sequence length="210" mass="22381">MKKSILLILILLTAVLVGVSGCLGGDDNTNGTDNGTNETVSEPVPTEPAENNTQSNATIITEFNGSVVTVNPLPAGFTHLATRSVIANTQGLGISDALIGYRNMLTYNDSNVYFSVYKCNGSKTADEYIQEMISSHASKYGGDSQVSTVSINGHGATLLEATVQDTPQEGRYILVWSNWSGDVYDDSYLVIANGQVNYSVLKELAEASDL</sequence>
<protein>
    <recommendedName>
        <fullName evidence="4">Lipoprotein</fullName>
    </recommendedName>
</protein>